<accession>A0A2P2D875</accession>
<keyword evidence="5 6" id="KW-0472">Membrane</keyword>
<dbReference type="OrthoDB" id="9803632at2"/>
<reference evidence="8" key="1">
    <citation type="journal article" date="2019" name="Microbiol. Immunol.">
        <title>Molecular and phenotypic characterization of Leptospira johnsonii sp. nov., Leptospira ellinghausenii sp. nov. and Leptospira ryugenii sp. nov. isolated from soil and water in Japan.</title>
        <authorList>
            <person name="Masuzawa T."/>
            <person name="Saito M."/>
            <person name="Nakao R."/>
            <person name="Nikaido Y."/>
            <person name="Matsumoto M."/>
            <person name="Ogawa M."/>
            <person name="Yokoyama M."/>
            <person name="Hidaka Y."/>
            <person name="Tomita J."/>
            <person name="Sakakibara K."/>
            <person name="Suzuki K."/>
            <person name="Yasuda S."/>
            <person name="Sato H."/>
            <person name="Yamaguchi M."/>
            <person name="Yoshida S.I."/>
            <person name="Koizumi N."/>
            <person name="Kawamura Y."/>
        </authorList>
    </citation>
    <scope>NUCLEOTIDE SEQUENCE [LARGE SCALE GENOMIC DNA]</scope>
    <source>
        <strain evidence="8">E18</strain>
    </source>
</reference>
<sequence>MIYLYIKLMRIPQWIKNIILFAGLIFSKRIFDVPSFTKVCLAFLFFSLVASCQYVFNDFLDQKEDAKHPEKKHRPLASGDLDSGIALAITGVILPIALIGSYKLSPVFFYLTIFYLLFNMLYSKVLKHIVILDVMSISIGFVLRAIAGAVVIGVEFSHWLLLCTFMLALFWGFSKRRGEINILKTDAGKHRKILEEYSIEFLDLMMAVVATLTLVSYVMYTVSPDTAKSLGTPYMVYTVPIVVYAIFRSLYIIYIKNMGHNPTRAILTDVSVLVSGVIWLVLILFLMFGNISSHLPVYQ</sequence>
<feature type="transmembrane region" description="Helical" evidence="6">
    <location>
        <begin position="266"/>
        <end position="288"/>
    </location>
</feature>
<dbReference type="InterPro" id="IPR039653">
    <property type="entry name" value="Prenyltransferase"/>
</dbReference>
<dbReference type="GO" id="GO:0009247">
    <property type="term" value="P:glycolipid biosynthetic process"/>
    <property type="evidence" value="ECO:0007669"/>
    <property type="project" value="TreeGrafter"/>
</dbReference>
<dbReference type="RefSeq" id="WP_108958093.1">
    <property type="nucleotide sequence ID" value="NZ_BFAZ01000001.1"/>
</dbReference>
<dbReference type="Proteomes" id="UP000245206">
    <property type="component" value="Unassembled WGS sequence"/>
</dbReference>
<evidence type="ECO:0000256" key="2">
    <source>
        <dbReference type="ARBA" id="ARBA00022475"/>
    </source>
</evidence>
<keyword evidence="8" id="KW-1185">Reference proteome</keyword>
<dbReference type="CDD" id="cd13963">
    <property type="entry name" value="PT_UbiA_2"/>
    <property type="match status" value="1"/>
</dbReference>
<evidence type="ECO:0000256" key="5">
    <source>
        <dbReference type="ARBA" id="ARBA00023136"/>
    </source>
</evidence>
<feature type="transmembrane region" description="Helical" evidence="6">
    <location>
        <begin position="77"/>
        <end position="98"/>
    </location>
</feature>
<comment type="caution">
    <text evidence="7">The sequence shown here is derived from an EMBL/GenBank/DDBJ whole genome shotgun (WGS) entry which is preliminary data.</text>
</comment>
<dbReference type="PANTHER" id="PTHR11048">
    <property type="entry name" value="PRENYLTRANSFERASES"/>
    <property type="match status" value="1"/>
</dbReference>
<evidence type="ECO:0000313" key="8">
    <source>
        <dbReference type="Proteomes" id="UP000245206"/>
    </source>
</evidence>
<evidence type="ECO:0000256" key="6">
    <source>
        <dbReference type="SAM" id="Phobius"/>
    </source>
</evidence>
<dbReference type="Pfam" id="PF01040">
    <property type="entry name" value="UbiA"/>
    <property type="match status" value="1"/>
</dbReference>
<keyword evidence="2" id="KW-1003">Cell membrane</keyword>
<feature type="transmembrane region" description="Helical" evidence="6">
    <location>
        <begin position="234"/>
        <end position="254"/>
    </location>
</feature>
<dbReference type="GO" id="GO:0005886">
    <property type="term" value="C:plasma membrane"/>
    <property type="evidence" value="ECO:0007669"/>
    <property type="project" value="TreeGrafter"/>
</dbReference>
<evidence type="ECO:0000313" key="7">
    <source>
        <dbReference type="EMBL" id="GBF40813.1"/>
    </source>
</evidence>
<organism evidence="7 8">
    <name type="scientific">Leptospira ellinghausenii</name>
    <dbReference type="NCBI Taxonomy" id="1917822"/>
    <lineage>
        <taxon>Bacteria</taxon>
        <taxon>Pseudomonadati</taxon>
        <taxon>Spirochaetota</taxon>
        <taxon>Spirochaetia</taxon>
        <taxon>Leptospirales</taxon>
        <taxon>Leptospiraceae</taxon>
        <taxon>Leptospira</taxon>
    </lineage>
</organism>
<dbReference type="EMBL" id="BFAZ01000001">
    <property type="protein sequence ID" value="GBF40813.1"/>
    <property type="molecule type" value="Genomic_DNA"/>
</dbReference>
<feature type="transmembrane region" description="Helical" evidence="6">
    <location>
        <begin position="129"/>
        <end position="150"/>
    </location>
</feature>
<evidence type="ECO:0000256" key="3">
    <source>
        <dbReference type="ARBA" id="ARBA00022692"/>
    </source>
</evidence>
<evidence type="ECO:0000256" key="1">
    <source>
        <dbReference type="ARBA" id="ARBA00004141"/>
    </source>
</evidence>
<keyword evidence="3 6" id="KW-0812">Transmembrane</keyword>
<dbReference type="InterPro" id="IPR044878">
    <property type="entry name" value="UbiA_sf"/>
</dbReference>
<protein>
    <submittedName>
        <fullName evidence="7">Phosphoribose diphosphate:decaprenyl-phosphate phosphoribosyltransferase</fullName>
    </submittedName>
</protein>
<proteinExistence type="predicted"/>
<dbReference type="GO" id="GO:0016757">
    <property type="term" value="F:glycosyltransferase activity"/>
    <property type="evidence" value="ECO:0007669"/>
    <property type="project" value="UniProtKB-KW"/>
</dbReference>
<gene>
    <name evidence="7" type="ORF">LPTSP2_00790</name>
</gene>
<feature type="transmembrane region" description="Helical" evidence="6">
    <location>
        <begin position="36"/>
        <end position="56"/>
    </location>
</feature>
<keyword evidence="7" id="KW-0808">Transferase</keyword>
<comment type="subcellular location">
    <subcellularLocation>
        <location evidence="1">Membrane</location>
        <topology evidence="1">Multi-pass membrane protein</topology>
    </subcellularLocation>
</comment>
<dbReference type="Gene3D" id="1.10.357.140">
    <property type="entry name" value="UbiA prenyltransferase"/>
    <property type="match status" value="1"/>
</dbReference>
<dbReference type="AlphaFoldDB" id="A0A2P2D875"/>
<dbReference type="GO" id="GO:0016765">
    <property type="term" value="F:transferase activity, transferring alkyl or aryl (other than methyl) groups"/>
    <property type="evidence" value="ECO:0007669"/>
    <property type="project" value="InterPro"/>
</dbReference>
<name>A0A2P2D875_9LEPT</name>
<keyword evidence="4 6" id="KW-1133">Transmembrane helix</keyword>
<feature type="transmembrane region" description="Helical" evidence="6">
    <location>
        <begin position="156"/>
        <end position="174"/>
    </location>
</feature>
<keyword evidence="7" id="KW-0328">Glycosyltransferase</keyword>
<dbReference type="PANTHER" id="PTHR11048:SF5">
    <property type="entry name" value="DECAPRENYL-PHOSPHATE PHOSPHORIBOSYLTRANSFERASE"/>
    <property type="match status" value="1"/>
</dbReference>
<dbReference type="NCBIfam" id="NF008977">
    <property type="entry name" value="PRK12324.1-2"/>
    <property type="match status" value="1"/>
</dbReference>
<feature type="transmembrane region" description="Helical" evidence="6">
    <location>
        <begin position="201"/>
        <end position="222"/>
    </location>
</feature>
<evidence type="ECO:0000256" key="4">
    <source>
        <dbReference type="ARBA" id="ARBA00022989"/>
    </source>
</evidence>
<dbReference type="InterPro" id="IPR000537">
    <property type="entry name" value="UbiA_prenyltransferase"/>
</dbReference>